<evidence type="ECO:0000313" key="2">
    <source>
        <dbReference type="EMBL" id="KAG5290903.1"/>
    </source>
</evidence>
<dbReference type="AlphaFoldDB" id="A0A8H7YJ34"/>
<dbReference type="EMBL" id="JAEVHI010000005">
    <property type="protein sequence ID" value="KAG5290903.1"/>
    <property type="molecule type" value="Genomic_DNA"/>
</dbReference>
<proteinExistence type="predicted"/>
<name>A0A8H7YJ34_AJECA</name>
<dbReference type="VEuPathDB" id="FungiDB:I7I52_08068"/>
<feature type="compositionally biased region" description="Low complexity" evidence="1">
    <location>
        <begin position="44"/>
        <end position="57"/>
    </location>
</feature>
<evidence type="ECO:0000256" key="1">
    <source>
        <dbReference type="SAM" id="MobiDB-lite"/>
    </source>
</evidence>
<protein>
    <submittedName>
        <fullName evidence="2">Uncharacterized protein</fullName>
    </submittedName>
</protein>
<accession>A0A8H7YJ34</accession>
<gene>
    <name evidence="2" type="ORF">I7I52_08068</name>
</gene>
<feature type="region of interest" description="Disordered" evidence="1">
    <location>
        <begin position="1"/>
        <end position="76"/>
    </location>
</feature>
<reference evidence="2 3" key="1">
    <citation type="submission" date="2021-01" db="EMBL/GenBank/DDBJ databases">
        <title>Chromosome-level genome assembly of a human fungal pathogen reveals clustering of transcriptionally co-regulated genes.</title>
        <authorList>
            <person name="Voorhies M."/>
            <person name="Cohen S."/>
            <person name="Shea T.P."/>
            <person name="Petrus S."/>
            <person name="Munoz J.F."/>
            <person name="Poplawski S."/>
            <person name="Goldman W.E."/>
            <person name="Michael T."/>
            <person name="Cuomo C.A."/>
            <person name="Sil A."/>
            <person name="Beyhan S."/>
        </authorList>
    </citation>
    <scope>NUCLEOTIDE SEQUENCE [LARGE SCALE GENOMIC DNA]</scope>
    <source>
        <strain evidence="2 3">G184AR</strain>
    </source>
</reference>
<evidence type="ECO:0000313" key="3">
    <source>
        <dbReference type="Proteomes" id="UP000670092"/>
    </source>
</evidence>
<dbReference type="Proteomes" id="UP000670092">
    <property type="component" value="Unassembled WGS sequence"/>
</dbReference>
<dbReference type="OrthoDB" id="10634785at2759"/>
<organism evidence="2 3">
    <name type="scientific">Ajellomyces capsulatus</name>
    <name type="common">Darling's disease fungus</name>
    <name type="synonym">Histoplasma capsulatum</name>
    <dbReference type="NCBI Taxonomy" id="5037"/>
    <lineage>
        <taxon>Eukaryota</taxon>
        <taxon>Fungi</taxon>
        <taxon>Dikarya</taxon>
        <taxon>Ascomycota</taxon>
        <taxon>Pezizomycotina</taxon>
        <taxon>Eurotiomycetes</taxon>
        <taxon>Eurotiomycetidae</taxon>
        <taxon>Onygenales</taxon>
        <taxon>Ajellomycetaceae</taxon>
        <taxon>Histoplasma</taxon>
    </lineage>
</organism>
<comment type="caution">
    <text evidence="2">The sequence shown here is derived from an EMBL/GenBank/DDBJ whole genome shotgun (WGS) entry which is preliminary data.</text>
</comment>
<sequence length="159" mass="17707">MTGHIPGRPHPRLPAGQPPNCKANFHSAHPRNSLVSKTHDPKALSSSRQLLTRSQDSTRNHRKRNPRFPCRSSPLPSSIALPADMQETPVGLCTASHGLLPAENERFFQALDSIRISAPSFADGDCGGKPLSPAYFYFIFQFHFIFSVKEDTFQKKLKI</sequence>